<dbReference type="Proteomes" id="UP000673552">
    <property type="component" value="Chromosome 34"/>
</dbReference>
<evidence type="ECO:0000256" key="9">
    <source>
        <dbReference type="SAM" id="SignalP"/>
    </source>
</evidence>
<dbReference type="PANTHER" id="PTHR22883:SF23">
    <property type="entry name" value="PALMITOYLTRANSFERASE ZDHHC6"/>
    <property type="match status" value="1"/>
</dbReference>
<dbReference type="EMBL" id="JAFEUZ010000034">
    <property type="protein sequence ID" value="KAG5468479.1"/>
    <property type="molecule type" value="Genomic_DNA"/>
</dbReference>
<evidence type="ECO:0000259" key="10">
    <source>
        <dbReference type="Pfam" id="PF01529"/>
    </source>
</evidence>
<dbReference type="GO" id="GO:0005794">
    <property type="term" value="C:Golgi apparatus"/>
    <property type="evidence" value="ECO:0007669"/>
    <property type="project" value="TreeGrafter"/>
</dbReference>
<dbReference type="RefSeq" id="XP_067175417.1">
    <property type="nucleotide sequence ID" value="XM_067320042.1"/>
</dbReference>
<comment type="caution">
    <text evidence="11">The sequence shown here is derived from an EMBL/GenBank/DDBJ whole genome shotgun (WGS) entry which is preliminary data.</text>
</comment>
<accession>A0A836G8G8</accession>
<comment type="subcellular location">
    <subcellularLocation>
        <location evidence="1">Membrane</location>
        <topology evidence="1">Multi-pass membrane protein</topology>
    </subcellularLocation>
</comment>
<keyword evidence="9" id="KW-0732">Signal</keyword>
<evidence type="ECO:0000313" key="11">
    <source>
        <dbReference type="EMBL" id="KAG5468479.1"/>
    </source>
</evidence>
<keyword evidence="3 8" id="KW-0812">Transmembrane</keyword>
<organism evidence="11 12">
    <name type="scientific">Leishmania martiniquensis</name>
    <dbReference type="NCBI Taxonomy" id="1580590"/>
    <lineage>
        <taxon>Eukaryota</taxon>
        <taxon>Discoba</taxon>
        <taxon>Euglenozoa</taxon>
        <taxon>Kinetoplastea</taxon>
        <taxon>Metakinetoplastina</taxon>
        <taxon>Trypanosomatida</taxon>
        <taxon>Trypanosomatidae</taxon>
        <taxon>Leishmaniinae</taxon>
        <taxon>Leishmania</taxon>
    </lineage>
</organism>
<keyword evidence="4 8" id="KW-1133">Transmembrane helix</keyword>
<gene>
    <name evidence="11" type="ORF">LSCM1_02459</name>
</gene>
<dbReference type="GO" id="GO:0006612">
    <property type="term" value="P:protein targeting to membrane"/>
    <property type="evidence" value="ECO:0007669"/>
    <property type="project" value="TreeGrafter"/>
</dbReference>
<proteinExistence type="inferred from homology"/>
<dbReference type="GeneID" id="92512554"/>
<feature type="transmembrane region" description="Helical" evidence="8">
    <location>
        <begin position="94"/>
        <end position="121"/>
    </location>
</feature>
<name>A0A836G8G8_9TRYP</name>
<reference evidence="11 12" key="1">
    <citation type="submission" date="2021-03" db="EMBL/GenBank/DDBJ databases">
        <title>Leishmania (Mundinia) martiniquensis Genome sequencing and assembly.</title>
        <authorList>
            <person name="Almutairi H."/>
            <person name="Gatherer D."/>
        </authorList>
    </citation>
    <scope>NUCLEOTIDE SEQUENCE [LARGE SCALE GENOMIC DNA]</scope>
    <source>
        <strain evidence="11">LSCM1</strain>
    </source>
</reference>
<feature type="domain" description="Palmitoyltransferase DHHC" evidence="10">
    <location>
        <begin position="66"/>
        <end position="186"/>
    </location>
</feature>
<evidence type="ECO:0000256" key="3">
    <source>
        <dbReference type="ARBA" id="ARBA00022692"/>
    </source>
</evidence>
<evidence type="ECO:0000256" key="7">
    <source>
        <dbReference type="ARBA" id="ARBA00038298"/>
    </source>
</evidence>
<dbReference type="PANTHER" id="PTHR22883">
    <property type="entry name" value="ZINC FINGER DHHC DOMAIN CONTAINING PROTEIN"/>
    <property type="match status" value="1"/>
</dbReference>
<keyword evidence="5 8" id="KW-0472">Membrane</keyword>
<dbReference type="InterPro" id="IPR039859">
    <property type="entry name" value="PFA4/ZDH16/20/ERF2-like"/>
</dbReference>
<evidence type="ECO:0000256" key="6">
    <source>
        <dbReference type="ARBA" id="ARBA00023315"/>
    </source>
</evidence>
<feature type="transmembrane region" description="Helical" evidence="8">
    <location>
        <begin position="29"/>
        <end position="50"/>
    </location>
</feature>
<comment type="catalytic activity">
    <reaction evidence="8">
        <text>L-cysteinyl-[protein] + hexadecanoyl-CoA = S-hexadecanoyl-L-cysteinyl-[protein] + CoA</text>
        <dbReference type="Rhea" id="RHEA:36683"/>
        <dbReference type="Rhea" id="RHEA-COMP:10131"/>
        <dbReference type="Rhea" id="RHEA-COMP:11032"/>
        <dbReference type="ChEBI" id="CHEBI:29950"/>
        <dbReference type="ChEBI" id="CHEBI:57287"/>
        <dbReference type="ChEBI" id="CHEBI:57379"/>
        <dbReference type="ChEBI" id="CHEBI:74151"/>
        <dbReference type="EC" id="2.3.1.225"/>
    </reaction>
</comment>
<dbReference type="Pfam" id="PF01529">
    <property type="entry name" value="DHHC"/>
    <property type="match status" value="1"/>
</dbReference>
<keyword evidence="6 8" id="KW-0012">Acyltransferase</keyword>
<protein>
    <recommendedName>
        <fullName evidence="8">Palmitoyltransferase</fullName>
        <ecNumber evidence="8">2.3.1.225</ecNumber>
    </recommendedName>
</protein>
<evidence type="ECO:0000256" key="2">
    <source>
        <dbReference type="ARBA" id="ARBA00022679"/>
    </source>
</evidence>
<dbReference type="KEGG" id="lmat:92512554"/>
<dbReference type="AlphaFoldDB" id="A0A836G8G8"/>
<dbReference type="OrthoDB" id="331948at2759"/>
<comment type="similarity">
    <text evidence="7">Belongs to the DHHC palmitoyltransferase family. PFA5 subfamily.</text>
</comment>
<evidence type="ECO:0000256" key="5">
    <source>
        <dbReference type="ARBA" id="ARBA00023136"/>
    </source>
</evidence>
<feature type="signal peptide" evidence="9">
    <location>
        <begin position="1"/>
        <end position="19"/>
    </location>
</feature>
<sequence length="227" mass="24510">MPALVGVHLAAIVLTPTFAASRDGSALLLEVLVELLLCLSAVVLLFLLLVTNPGFVEVPTALSCRCRRCGVEVDDFDHHCGAVGACIGKGNMCYFILFLLSSALLCAFGAAQNAAFVAAAVRARSHDLESSQTSREALTDIALAALRSPRALCLLVLSALSVIGGAVTTFLCLRYTYLAHRGRSSLRRRRQFSTSSSLFEVFSQTLHPTFSHNFKFSRHYALEQVSD</sequence>
<dbReference type="PROSITE" id="PS50216">
    <property type="entry name" value="DHHC"/>
    <property type="match status" value="1"/>
</dbReference>
<dbReference type="GO" id="GO:0005783">
    <property type="term" value="C:endoplasmic reticulum"/>
    <property type="evidence" value="ECO:0007669"/>
    <property type="project" value="TreeGrafter"/>
</dbReference>
<evidence type="ECO:0000313" key="12">
    <source>
        <dbReference type="Proteomes" id="UP000673552"/>
    </source>
</evidence>
<dbReference type="InterPro" id="IPR001594">
    <property type="entry name" value="Palmitoyltrfase_DHHC"/>
</dbReference>
<dbReference type="EC" id="2.3.1.225" evidence="8"/>
<comment type="domain">
    <text evidence="8">The DHHC domain is required for palmitoyltransferase activity.</text>
</comment>
<evidence type="ECO:0000256" key="4">
    <source>
        <dbReference type="ARBA" id="ARBA00022989"/>
    </source>
</evidence>
<dbReference type="GO" id="GO:0019706">
    <property type="term" value="F:protein-cysteine S-palmitoyltransferase activity"/>
    <property type="evidence" value="ECO:0007669"/>
    <property type="project" value="UniProtKB-EC"/>
</dbReference>
<keyword evidence="12" id="KW-1185">Reference proteome</keyword>
<evidence type="ECO:0000256" key="1">
    <source>
        <dbReference type="ARBA" id="ARBA00004141"/>
    </source>
</evidence>
<keyword evidence="2 8" id="KW-0808">Transferase</keyword>
<feature type="chain" id="PRO_5032715987" description="Palmitoyltransferase" evidence="9">
    <location>
        <begin position="20"/>
        <end position="227"/>
    </location>
</feature>
<evidence type="ECO:0000256" key="8">
    <source>
        <dbReference type="RuleBase" id="RU079119"/>
    </source>
</evidence>
<feature type="transmembrane region" description="Helical" evidence="8">
    <location>
        <begin position="154"/>
        <end position="177"/>
    </location>
</feature>
<dbReference type="GO" id="GO:0016020">
    <property type="term" value="C:membrane"/>
    <property type="evidence" value="ECO:0007669"/>
    <property type="project" value="UniProtKB-SubCell"/>
</dbReference>